<dbReference type="EnsemblPlants" id="AVESA.00010b.r2.7AG1200230.1">
    <property type="protein sequence ID" value="AVESA.00010b.r2.7AG1200230.1.CDS"/>
    <property type="gene ID" value="AVESA.00010b.r2.7AG1200230"/>
</dbReference>
<protein>
    <submittedName>
        <fullName evidence="1">Uncharacterized protein</fullName>
    </submittedName>
</protein>
<evidence type="ECO:0000313" key="2">
    <source>
        <dbReference type="Proteomes" id="UP001732700"/>
    </source>
</evidence>
<keyword evidence="2" id="KW-1185">Reference proteome</keyword>
<proteinExistence type="predicted"/>
<name>A0ACD5ZP53_AVESA</name>
<reference evidence="1" key="1">
    <citation type="submission" date="2021-05" db="EMBL/GenBank/DDBJ databases">
        <authorList>
            <person name="Scholz U."/>
            <person name="Mascher M."/>
            <person name="Fiebig A."/>
        </authorList>
    </citation>
    <scope>NUCLEOTIDE SEQUENCE [LARGE SCALE GENOMIC DNA]</scope>
</reference>
<evidence type="ECO:0000313" key="1">
    <source>
        <dbReference type="EnsemblPlants" id="AVESA.00010b.r2.7AG1200230.1.CDS"/>
    </source>
</evidence>
<organism evidence="1 2">
    <name type="scientific">Avena sativa</name>
    <name type="common">Oat</name>
    <dbReference type="NCBI Taxonomy" id="4498"/>
    <lineage>
        <taxon>Eukaryota</taxon>
        <taxon>Viridiplantae</taxon>
        <taxon>Streptophyta</taxon>
        <taxon>Embryophyta</taxon>
        <taxon>Tracheophyta</taxon>
        <taxon>Spermatophyta</taxon>
        <taxon>Magnoliopsida</taxon>
        <taxon>Liliopsida</taxon>
        <taxon>Poales</taxon>
        <taxon>Poaceae</taxon>
        <taxon>BOP clade</taxon>
        <taxon>Pooideae</taxon>
        <taxon>Poodae</taxon>
        <taxon>Poeae</taxon>
        <taxon>Poeae Chloroplast Group 1 (Aveneae type)</taxon>
        <taxon>Aveninae</taxon>
        <taxon>Avena</taxon>
    </lineage>
</organism>
<dbReference type="Proteomes" id="UP001732700">
    <property type="component" value="Chromosome 7A"/>
</dbReference>
<sequence>MKVSSFPPLFLLLLIGLSGSSRVGTHAAAAAADQHHHELEDFMVVATSSLEHNTARDAVCSGHKVTPSGDGVRWVPMNRPHGPCSSSPAAMEEDAVDDMLKWDQLRTSYIRRKLSGGGVGEDLNSDTTTSGVSEKNGMGTTDVGLGNAKCAVPAPAAAPTHSLEEEAMTTVVPAARQTMVIDTSSDITWVQCLPCPYPQCHTQKDPFYDPANSTTYAPIPCASPACTRLGRSYGNGCSASKQCRYVVNYGDGTATAGTYITDTLTLSPAIVVKRFQFGCSHAVKGSFSDQTAGVLALGGGTQSLLAQTAKDYGNAFSYCIPLPSSLGFLSLGGPVGASSRFARTPLIRNKRAPTFYIVRLEAITVAGKRLAVPPAAFAAGAVMDSSAVVTQLPPQAYAALRAAFRTAMVAYGPLAPPVRNLDTCYDFTRFPNVKLPKVSLVFAGGAAKLDLDAPSLMLDGCLAFAATPGGADGSVGFIGNVQQQTYEVLYDVGGGSVGFRRAAC</sequence>
<reference evidence="1" key="2">
    <citation type="submission" date="2025-09" db="UniProtKB">
        <authorList>
            <consortium name="EnsemblPlants"/>
        </authorList>
    </citation>
    <scope>IDENTIFICATION</scope>
</reference>
<accession>A0ACD5ZP53</accession>